<dbReference type="PRINTS" id="PR01165">
    <property type="entry name" value="CYCOXIDASEI"/>
</dbReference>
<evidence type="ECO:0000256" key="4">
    <source>
        <dbReference type="ARBA" id="ARBA00022617"/>
    </source>
</evidence>
<feature type="transmembrane region" description="Helical" evidence="16">
    <location>
        <begin position="159"/>
        <end position="180"/>
    </location>
</feature>
<feature type="transmembrane region" description="Helical" evidence="16">
    <location>
        <begin position="483"/>
        <end position="503"/>
    </location>
</feature>
<dbReference type="InterPro" id="IPR014241">
    <property type="entry name" value="Cyt_c_oxidase_su1_bac"/>
</dbReference>
<keyword evidence="4 15" id="KW-0349">Heme</keyword>
<comment type="pathway">
    <text evidence="2 16">Energy metabolism; oxidative phosphorylation.</text>
</comment>
<comment type="subcellular location">
    <subcellularLocation>
        <location evidence="16">Cell membrane</location>
        <topology evidence="16">Multi-pass membrane protein</topology>
    </subcellularLocation>
    <subcellularLocation>
        <location evidence="1">Membrane</location>
        <topology evidence="1">Multi-pass membrane protein</topology>
    </subcellularLocation>
</comment>
<dbReference type="EC" id="7.1.1.9" evidence="16"/>
<keyword evidence="6 15" id="KW-0812">Transmembrane</keyword>
<dbReference type="EMBL" id="JACYTP010000014">
    <property type="protein sequence ID" value="MBD8514557.1"/>
    <property type="molecule type" value="Genomic_DNA"/>
</dbReference>
<keyword evidence="13 16" id="KW-0472">Membrane</keyword>
<evidence type="ECO:0000259" key="18">
    <source>
        <dbReference type="PROSITE" id="PS50855"/>
    </source>
</evidence>
<keyword evidence="11 16" id="KW-0408">Iron</keyword>
<dbReference type="PANTHER" id="PTHR10422:SF18">
    <property type="entry name" value="CYTOCHROME C OXIDASE SUBUNIT 1"/>
    <property type="match status" value="1"/>
</dbReference>
<dbReference type="Pfam" id="PF00115">
    <property type="entry name" value="COX1"/>
    <property type="match status" value="1"/>
</dbReference>
<keyword evidence="12 16" id="KW-0186">Copper</keyword>
<feature type="transmembrane region" description="Helical" evidence="16">
    <location>
        <begin position="77"/>
        <end position="98"/>
    </location>
</feature>
<dbReference type="InterPro" id="IPR036927">
    <property type="entry name" value="Cyt_c_oxase-like_su1_sf"/>
</dbReference>
<feature type="compositionally biased region" description="Acidic residues" evidence="17">
    <location>
        <begin position="577"/>
        <end position="586"/>
    </location>
</feature>
<feature type="region of interest" description="Disordered" evidence="17">
    <location>
        <begin position="559"/>
        <end position="586"/>
    </location>
</feature>
<evidence type="ECO:0000256" key="15">
    <source>
        <dbReference type="RuleBase" id="RU000370"/>
    </source>
</evidence>
<organism evidence="19 20">
    <name type="scientific">Photobacterium arenosum</name>
    <dbReference type="NCBI Taxonomy" id="2774143"/>
    <lineage>
        <taxon>Bacteria</taxon>
        <taxon>Pseudomonadati</taxon>
        <taxon>Pseudomonadota</taxon>
        <taxon>Gammaproteobacteria</taxon>
        <taxon>Vibrionales</taxon>
        <taxon>Vibrionaceae</taxon>
        <taxon>Photobacterium</taxon>
    </lineage>
</organism>
<evidence type="ECO:0000256" key="5">
    <source>
        <dbReference type="ARBA" id="ARBA00022660"/>
    </source>
</evidence>
<dbReference type="NCBIfam" id="TIGR02891">
    <property type="entry name" value="CtaD_CoxA"/>
    <property type="match status" value="1"/>
</dbReference>
<feature type="domain" description="Cytochrome oxidase subunit I profile" evidence="18">
    <location>
        <begin position="16"/>
        <end position="547"/>
    </location>
</feature>
<dbReference type="SUPFAM" id="SSF81442">
    <property type="entry name" value="Cytochrome c oxidase subunit I-like"/>
    <property type="match status" value="1"/>
</dbReference>
<feature type="transmembrane region" description="Helical" evidence="16">
    <location>
        <begin position="271"/>
        <end position="288"/>
    </location>
</feature>
<evidence type="ECO:0000256" key="10">
    <source>
        <dbReference type="ARBA" id="ARBA00022989"/>
    </source>
</evidence>
<dbReference type="Proteomes" id="UP000649768">
    <property type="component" value="Unassembled WGS sequence"/>
</dbReference>
<gene>
    <name evidence="19" type="primary">ctaD</name>
    <name evidence="19" type="ORF">IFO68_17895</name>
</gene>
<dbReference type="InterPro" id="IPR000883">
    <property type="entry name" value="Cyt_C_Oxase_1"/>
</dbReference>
<evidence type="ECO:0000256" key="9">
    <source>
        <dbReference type="ARBA" id="ARBA00022982"/>
    </source>
</evidence>
<keyword evidence="5 15" id="KW-0679">Respiratory chain</keyword>
<comment type="similarity">
    <text evidence="15">Belongs to the heme-copper respiratory oxidase family.</text>
</comment>
<evidence type="ECO:0000256" key="2">
    <source>
        <dbReference type="ARBA" id="ARBA00004673"/>
    </source>
</evidence>
<feature type="transmembrane region" description="Helical" evidence="16">
    <location>
        <begin position="118"/>
        <end position="139"/>
    </location>
</feature>
<dbReference type="RefSeq" id="WP_192017184.1">
    <property type="nucleotide sequence ID" value="NZ_JACYTP010000014.1"/>
</dbReference>
<keyword evidence="10 16" id="KW-1133">Transmembrane helix</keyword>
<evidence type="ECO:0000256" key="11">
    <source>
        <dbReference type="ARBA" id="ARBA00023004"/>
    </source>
</evidence>
<evidence type="ECO:0000256" key="12">
    <source>
        <dbReference type="ARBA" id="ARBA00023008"/>
    </source>
</evidence>
<comment type="catalytic activity">
    <reaction evidence="14 16">
        <text>4 Fe(II)-[cytochrome c] + O2 + 8 H(+)(in) = 4 Fe(III)-[cytochrome c] + 2 H2O + 4 H(+)(out)</text>
        <dbReference type="Rhea" id="RHEA:11436"/>
        <dbReference type="Rhea" id="RHEA-COMP:10350"/>
        <dbReference type="Rhea" id="RHEA-COMP:14399"/>
        <dbReference type="ChEBI" id="CHEBI:15377"/>
        <dbReference type="ChEBI" id="CHEBI:15378"/>
        <dbReference type="ChEBI" id="CHEBI:15379"/>
        <dbReference type="ChEBI" id="CHEBI:29033"/>
        <dbReference type="ChEBI" id="CHEBI:29034"/>
        <dbReference type="EC" id="7.1.1.9"/>
    </reaction>
</comment>
<feature type="transmembrane region" description="Helical" evidence="16">
    <location>
        <begin position="300"/>
        <end position="321"/>
    </location>
</feature>
<evidence type="ECO:0000256" key="17">
    <source>
        <dbReference type="SAM" id="MobiDB-lite"/>
    </source>
</evidence>
<evidence type="ECO:0000256" key="7">
    <source>
        <dbReference type="ARBA" id="ARBA00022723"/>
    </source>
</evidence>
<feature type="transmembrane region" description="Helical" evidence="16">
    <location>
        <begin position="327"/>
        <end position="351"/>
    </location>
</feature>
<dbReference type="PROSITE" id="PS50855">
    <property type="entry name" value="COX1"/>
    <property type="match status" value="1"/>
</dbReference>
<accession>A0ABR9BPY0</accession>
<keyword evidence="16" id="KW-1003">Cell membrane</keyword>
<feature type="transmembrane region" description="Helical" evidence="16">
    <location>
        <begin position="398"/>
        <end position="421"/>
    </location>
</feature>
<feature type="transmembrane region" description="Helical" evidence="16">
    <location>
        <begin position="28"/>
        <end position="51"/>
    </location>
</feature>
<comment type="function">
    <text evidence="16">Cytochrome c oxidase is the component of the respiratory chain that catalyzes the reduction of oxygen to water. Subunits 1-3 form the functional core of the enzyme complex. CO I is the catalytic subunit of the enzyme. Electrons originating in cytochrome c are transferred via the copper A center of subunit 2 and heme A of subunit 1 to the bimetallic center formed by heme A3 and copper B.</text>
</comment>
<evidence type="ECO:0000256" key="16">
    <source>
        <dbReference type="RuleBase" id="RU363061"/>
    </source>
</evidence>
<dbReference type="InterPro" id="IPR023615">
    <property type="entry name" value="Cyt_c_Oxase_su1_BS"/>
</dbReference>
<sequence>MTAQTHQHSSGYSQSFWSKYIWSQDHKVIAIQYSLTAIFMGLIALVMSWIMRLQLGFPGTFDFIDANTYYQSMTMHGMIMVVYLLTALFLGGFGNYLIPLMVGARDMVFPFLNMLSYWFYLLASLILLASFFVTGGPTGAGWTLYPPQAILPGTPGTDWGIVLMLISLAVFIVAATMGGLNYVTTVLQARTRGMTLLRMPLTVWGIFTASAMALLAFPALFVSAVMMLFDKLLGTSFFMPAVISMGQLTEHGGGSPILFQHLFWFFGHPEVYIVALPAFGIVSDLISIHARKNIFGYKMMVWAILAIGVLSFVVWAHHMYVSGMNPYFGFFFAITTLVIAVPTAIKVYNWLFTLWKGDIHLTLPMLFALAFISTFVIGGLTGLFLGNVVVDIPLSDTYFVVAHFHMVMGVSPILAIFGGLYHWYPKVTGRMLNNTMGHIHFWFTFLGTYAIYFPMHYLGVMGMPRRYFAWEDYSFIPESAQHLNAFITIAALIVGAAQLLFIFNMYWSWRHEQAVGGNPWRATSLEWQTPDTPPKHGNWGDELPVVYRWAYDFSVPGAKEDYLPQNQPPDDIATDMPDSEPEESET</sequence>
<feature type="transmembrane region" description="Helical" evidence="16">
    <location>
        <begin position="363"/>
        <end position="386"/>
    </location>
</feature>
<keyword evidence="3 15" id="KW-0813">Transport</keyword>
<comment type="caution">
    <text evidence="19">The sequence shown here is derived from an EMBL/GenBank/DDBJ whole genome shotgun (WGS) entry which is preliminary data.</text>
</comment>
<keyword evidence="20" id="KW-1185">Reference proteome</keyword>
<feature type="transmembrane region" description="Helical" evidence="16">
    <location>
        <begin position="441"/>
        <end position="463"/>
    </location>
</feature>
<reference evidence="19 20" key="1">
    <citation type="submission" date="2020-09" db="EMBL/GenBank/DDBJ databases">
        <title>Photobacterium sp. CAU 1568 isolated from sand of Sido Beach.</title>
        <authorList>
            <person name="Kim W."/>
        </authorList>
    </citation>
    <scope>NUCLEOTIDE SEQUENCE [LARGE SCALE GENOMIC DNA]</scope>
    <source>
        <strain evidence="19 20">CAU 1568</strain>
    </source>
</reference>
<dbReference type="InterPro" id="IPR023616">
    <property type="entry name" value="Cyt_c_oxase-like_su1_dom"/>
</dbReference>
<evidence type="ECO:0000313" key="20">
    <source>
        <dbReference type="Proteomes" id="UP000649768"/>
    </source>
</evidence>
<evidence type="ECO:0000256" key="1">
    <source>
        <dbReference type="ARBA" id="ARBA00004141"/>
    </source>
</evidence>
<keyword evidence="7 16" id="KW-0479">Metal-binding</keyword>
<proteinExistence type="inferred from homology"/>
<protein>
    <recommendedName>
        <fullName evidence="16">Cytochrome c oxidase subunit 1</fullName>
        <ecNumber evidence="16">7.1.1.9</ecNumber>
    </recommendedName>
</protein>
<dbReference type="PROSITE" id="PS00077">
    <property type="entry name" value="COX1_CUB"/>
    <property type="match status" value="1"/>
</dbReference>
<feature type="transmembrane region" description="Helical" evidence="16">
    <location>
        <begin position="201"/>
        <end position="229"/>
    </location>
</feature>
<evidence type="ECO:0000256" key="8">
    <source>
        <dbReference type="ARBA" id="ARBA00022967"/>
    </source>
</evidence>
<evidence type="ECO:0000256" key="6">
    <source>
        <dbReference type="ARBA" id="ARBA00022692"/>
    </source>
</evidence>
<evidence type="ECO:0000256" key="13">
    <source>
        <dbReference type="ARBA" id="ARBA00023136"/>
    </source>
</evidence>
<dbReference type="PANTHER" id="PTHR10422">
    <property type="entry name" value="CYTOCHROME C OXIDASE SUBUNIT 1"/>
    <property type="match status" value="1"/>
</dbReference>
<name>A0ABR9BPY0_9GAMM</name>
<keyword evidence="9 15" id="KW-0249">Electron transport</keyword>
<evidence type="ECO:0000313" key="19">
    <source>
        <dbReference type="EMBL" id="MBD8514557.1"/>
    </source>
</evidence>
<evidence type="ECO:0000256" key="14">
    <source>
        <dbReference type="ARBA" id="ARBA00047816"/>
    </source>
</evidence>
<keyword evidence="8" id="KW-1278">Translocase</keyword>
<evidence type="ECO:0000256" key="3">
    <source>
        <dbReference type="ARBA" id="ARBA00022448"/>
    </source>
</evidence>
<dbReference type="Gene3D" id="1.20.210.10">
    <property type="entry name" value="Cytochrome c oxidase-like, subunit I domain"/>
    <property type="match status" value="1"/>
</dbReference>